<accession>A0A1I7T525</accession>
<evidence type="ECO:0000313" key="2">
    <source>
        <dbReference type="WBParaSite" id="Csp11.Scaffold507.g2473.t1"/>
    </source>
</evidence>
<dbReference type="AlphaFoldDB" id="A0A1I7T525"/>
<proteinExistence type="predicted"/>
<evidence type="ECO:0000313" key="1">
    <source>
        <dbReference type="Proteomes" id="UP000095282"/>
    </source>
</evidence>
<dbReference type="Proteomes" id="UP000095282">
    <property type="component" value="Unplaced"/>
</dbReference>
<organism evidence="1 2">
    <name type="scientific">Caenorhabditis tropicalis</name>
    <dbReference type="NCBI Taxonomy" id="1561998"/>
    <lineage>
        <taxon>Eukaryota</taxon>
        <taxon>Metazoa</taxon>
        <taxon>Ecdysozoa</taxon>
        <taxon>Nematoda</taxon>
        <taxon>Chromadorea</taxon>
        <taxon>Rhabditida</taxon>
        <taxon>Rhabditina</taxon>
        <taxon>Rhabditomorpha</taxon>
        <taxon>Rhabditoidea</taxon>
        <taxon>Rhabditidae</taxon>
        <taxon>Peloderinae</taxon>
        <taxon>Caenorhabditis</taxon>
    </lineage>
</organism>
<keyword evidence="1" id="KW-1185">Reference proteome</keyword>
<sequence>MSALGVRYISAYTNQYSFIQSPYMNGNDISCSVNCSNTSSLLLSLRHTKSQLPVRYTALSSLLNRERELGKKCHR</sequence>
<dbReference type="WBParaSite" id="Csp11.Scaffold507.g2473.t1">
    <property type="protein sequence ID" value="Csp11.Scaffold507.g2473.t1"/>
    <property type="gene ID" value="Csp11.Scaffold507.g2473"/>
</dbReference>
<name>A0A1I7T525_9PELO</name>
<reference evidence="2" key="1">
    <citation type="submission" date="2016-11" db="UniProtKB">
        <authorList>
            <consortium name="WormBaseParasite"/>
        </authorList>
    </citation>
    <scope>IDENTIFICATION</scope>
</reference>
<protein>
    <submittedName>
        <fullName evidence="2">Ovule protein</fullName>
    </submittedName>
</protein>